<sequence length="531" mass="57528">MKWTEKRMLADRYELTAPLARGGMGQVMVGRDTRLDREIAVKFLRFPDGEQDPDMVRRFVRESRITAGLQHPGVPAVFDGGSEDGHHYLVMQRVRGIGLHDLISEQERLSVGWSACIAAQVCSVLSAAHGASLVHRDLKPANMMLEREGTVKVLDFGLAVALDRADMSQITRTGHTPGTPAYMAPEQLLAGSSTPLSDLYALGCVLHEMLTGQRVFTASTSFALASKQVNDAPTGVRRLRPDVPAELAEVVSALLEKRPEDRPADADQVYARLIGFATGLEPVPGELNPPEQSSPHRMYGAAVAKVFGAGAPAEADEPRPAAPDPAPEHAAARPPEDTVDAVPLSRVEVKRARDEAADLGSSARYQQAAQTLREAVTSATASFGATDPDTVRLRMDWANVLFEGGNFRGAAPVYAELVADLEGLEGDENQSLVFRCRLQNATCHALSGQTSAALSILSELLDDEVDVYGHDDHRPLELRRQIGLLELAAGRREDAEPTLRDLREDLVRLHGPKHPAVAQLDDLLTGSLTQR</sequence>
<dbReference type="Gene3D" id="3.30.200.20">
    <property type="entry name" value="Phosphorylase Kinase, domain 1"/>
    <property type="match status" value="1"/>
</dbReference>
<keyword evidence="2" id="KW-0547">Nucleotide-binding</keyword>
<keyword evidence="7" id="KW-0723">Serine/threonine-protein kinase</keyword>
<dbReference type="PANTHER" id="PTHR43289:SF34">
    <property type="entry name" value="SERINE_THREONINE-PROTEIN KINASE YBDM-RELATED"/>
    <property type="match status" value="1"/>
</dbReference>
<evidence type="ECO:0000256" key="1">
    <source>
        <dbReference type="ARBA" id="ARBA00022679"/>
    </source>
</evidence>
<keyword evidence="1" id="KW-0808">Transferase</keyword>
<dbReference type="SUPFAM" id="SSF48452">
    <property type="entry name" value="TPR-like"/>
    <property type="match status" value="1"/>
</dbReference>
<dbReference type="SUPFAM" id="SSF56112">
    <property type="entry name" value="Protein kinase-like (PK-like)"/>
    <property type="match status" value="1"/>
</dbReference>
<dbReference type="EMBL" id="CP099837">
    <property type="protein sequence ID" value="USY17478.1"/>
    <property type="molecule type" value="Genomic_DNA"/>
</dbReference>
<protein>
    <submittedName>
        <fullName evidence="7">Serine/threonine protein kinase</fullName>
    </submittedName>
</protein>
<name>A0ABY5D1T4_9ACTN</name>
<dbReference type="GO" id="GO:0004674">
    <property type="term" value="F:protein serine/threonine kinase activity"/>
    <property type="evidence" value="ECO:0007669"/>
    <property type="project" value="UniProtKB-KW"/>
</dbReference>
<dbReference type="Pfam" id="PF00069">
    <property type="entry name" value="Pkinase"/>
    <property type="match status" value="1"/>
</dbReference>
<dbReference type="Gene3D" id="1.25.40.10">
    <property type="entry name" value="Tetratricopeptide repeat domain"/>
    <property type="match status" value="1"/>
</dbReference>
<dbReference type="InterPro" id="IPR000719">
    <property type="entry name" value="Prot_kinase_dom"/>
</dbReference>
<dbReference type="PROSITE" id="PS50011">
    <property type="entry name" value="PROTEIN_KINASE_DOM"/>
    <property type="match status" value="1"/>
</dbReference>
<keyword evidence="4" id="KW-0067">ATP-binding</keyword>
<keyword evidence="3 7" id="KW-0418">Kinase</keyword>
<keyword evidence="8" id="KW-1185">Reference proteome</keyword>
<evidence type="ECO:0000313" key="8">
    <source>
        <dbReference type="Proteomes" id="UP001055940"/>
    </source>
</evidence>
<reference evidence="7" key="1">
    <citation type="submission" date="2022-06" db="EMBL/GenBank/DDBJ databases">
        <authorList>
            <person name="Ping M."/>
        </authorList>
    </citation>
    <scope>NUCLEOTIDE SEQUENCE</scope>
    <source>
        <strain evidence="7">JCM11759T</strain>
    </source>
</reference>
<feature type="domain" description="Protein kinase" evidence="6">
    <location>
        <begin position="13"/>
        <end position="274"/>
    </location>
</feature>
<accession>A0ABY5D1T4</accession>
<dbReference type="PROSITE" id="PS00108">
    <property type="entry name" value="PROTEIN_KINASE_ST"/>
    <property type="match status" value="1"/>
</dbReference>
<dbReference type="PANTHER" id="PTHR43289">
    <property type="entry name" value="MITOGEN-ACTIVATED PROTEIN KINASE KINASE KINASE 20-RELATED"/>
    <property type="match status" value="1"/>
</dbReference>
<dbReference type="CDD" id="cd14014">
    <property type="entry name" value="STKc_PknB_like"/>
    <property type="match status" value="1"/>
</dbReference>
<evidence type="ECO:0000313" key="7">
    <source>
        <dbReference type="EMBL" id="USY17478.1"/>
    </source>
</evidence>
<evidence type="ECO:0000256" key="4">
    <source>
        <dbReference type="ARBA" id="ARBA00022840"/>
    </source>
</evidence>
<organism evidence="7 8">
    <name type="scientific">Nocardiopsis exhalans</name>
    <dbReference type="NCBI Taxonomy" id="163604"/>
    <lineage>
        <taxon>Bacteria</taxon>
        <taxon>Bacillati</taxon>
        <taxon>Actinomycetota</taxon>
        <taxon>Actinomycetes</taxon>
        <taxon>Streptosporangiales</taxon>
        <taxon>Nocardiopsidaceae</taxon>
        <taxon>Nocardiopsis</taxon>
    </lineage>
</organism>
<dbReference type="InterPro" id="IPR011009">
    <property type="entry name" value="Kinase-like_dom_sf"/>
</dbReference>
<evidence type="ECO:0000256" key="2">
    <source>
        <dbReference type="ARBA" id="ARBA00022741"/>
    </source>
</evidence>
<evidence type="ECO:0000256" key="3">
    <source>
        <dbReference type="ARBA" id="ARBA00022777"/>
    </source>
</evidence>
<evidence type="ECO:0000256" key="5">
    <source>
        <dbReference type="SAM" id="MobiDB-lite"/>
    </source>
</evidence>
<dbReference type="InterPro" id="IPR011990">
    <property type="entry name" value="TPR-like_helical_dom_sf"/>
</dbReference>
<feature type="compositionally biased region" description="Basic and acidic residues" evidence="5">
    <location>
        <begin position="326"/>
        <end position="336"/>
    </location>
</feature>
<dbReference type="Proteomes" id="UP001055940">
    <property type="component" value="Chromosome"/>
</dbReference>
<dbReference type="Gene3D" id="1.10.510.10">
    <property type="entry name" value="Transferase(Phosphotransferase) domain 1"/>
    <property type="match status" value="1"/>
</dbReference>
<proteinExistence type="predicted"/>
<gene>
    <name evidence="7" type="ORF">NE857_19250</name>
</gene>
<feature type="region of interest" description="Disordered" evidence="5">
    <location>
        <begin position="311"/>
        <end position="344"/>
    </location>
</feature>
<dbReference type="InterPro" id="IPR008271">
    <property type="entry name" value="Ser/Thr_kinase_AS"/>
</dbReference>
<dbReference type="RefSeq" id="WP_254417048.1">
    <property type="nucleotide sequence ID" value="NZ_BAAAJB010000069.1"/>
</dbReference>
<dbReference type="SMART" id="SM00220">
    <property type="entry name" value="S_TKc"/>
    <property type="match status" value="1"/>
</dbReference>
<evidence type="ECO:0000259" key="6">
    <source>
        <dbReference type="PROSITE" id="PS50011"/>
    </source>
</evidence>